<evidence type="ECO:0000259" key="2">
    <source>
        <dbReference type="Pfam" id="PF04927"/>
    </source>
</evidence>
<dbReference type="RefSeq" id="WP_196568014.1">
    <property type="nucleotide sequence ID" value="NZ_JADRYY010000022.1"/>
</dbReference>
<reference evidence="3 4" key="1">
    <citation type="submission" date="2020-11" db="EMBL/GenBank/DDBJ databases">
        <title>Enhanced detection system for hospital associated transmission using whole genome sequencing surveillance.</title>
        <authorList>
            <person name="Harrison L.H."/>
            <person name="Van Tyne D."/>
            <person name="Marsh J.W."/>
            <person name="Griffith M.P."/>
            <person name="Snyder D.J."/>
            <person name="Cooper V.S."/>
            <person name="Mustapha M."/>
        </authorList>
    </citation>
    <scope>NUCLEOTIDE SEQUENCE [LARGE SCALE GENOMIC DNA]</scope>
    <source>
        <strain evidence="3 4">PR00075</strain>
    </source>
</reference>
<feature type="compositionally biased region" description="Basic and acidic residues" evidence="1">
    <location>
        <begin position="39"/>
        <end position="49"/>
    </location>
</feature>
<evidence type="ECO:0000256" key="1">
    <source>
        <dbReference type="SAM" id="MobiDB-lite"/>
    </source>
</evidence>
<dbReference type="InterPro" id="IPR007011">
    <property type="entry name" value="LEA_SMP_dom"/>
</dbReference>
<feature type="region of interest" description="Disordered" evidence="1">
    <location>
        <begin position="1"/>
        <end position="49"/>
    </location>
</feature>
<keyword evidence="4" id="KW-1185">Reference proteome</keyword>
<comment type="caution">
    <text evidence="3">The sequence shown here is derived from an EMBL/GenBank/DDBJ whole genome shotgun (WGS) entry which is preliminary data.</text>
</comment>
<feature type="compositionally biased region" description="Basic and acidic residues" evidence="1">
    <location>
        <begin position="1"/>
        <end position="14"/>
    </location>
</feature>
<dbReference type="Proteomes" id="UP000614721">
    <property type="component" value="Unassembled WGS sequence"/>
</dbReference>
<sequence length="49" mass="5403">MTDKKTSMTKEDASRIQAAEAKNNNGKVTKDSFAARAQHAADTKNKQHK</sequence>
<evidence type="ECO:0000313" key="3">
    <source>
        <dbReference type="EMBL" id="MBG2878467.1"/>
    </source>
</evidence>
<feature type="domain" description="SMP" evidence="2">
    <location>
        <begin position="8"/>
        <end position="43"/>
    </location>
</feature>
<proteinExistence type="predicted"/>
<organism evidence="3 4">
    <name type="scientific">Proteus alimentorum</name>
    <dbReference type="NCBI Taxonomy" id="1973495"/>
    <lineage>
        <taxon>Bacteria</taxon>
        <taxon>Pseudomonadati</taxon>
        <taxon>Pseudomonadota</taxon>
        <taxon>Gammaproteobacteria</taxon>
        <taxon>Enterobacterales</taxon>
        <taxon>Morganellaceae</taxon>
        <taxon>Proteus</taxon>
    </lineage>
</organism>
<dbReference type="Pfam" id="PF04927">
    <property type="entry name" value="SMP"/>
    <property type="match status" value="1"/>
</dbReference>
<name>A0ABS0IR47_9GAMM</name>
<protein>
    <recommendedName>
        <fullName evidence="2">SMP domain-containing protein</fullName>
    </recommendedName>
</protein>
<evidence type="ECO:0000313" key="4">
    <source>
        <dbReference type="Proteomes" id="UP000614721"/>
    </source>
</evidence>
<gene>
    <name evidence="3" type="ORF">I4902_04175</name>
</gene>
<accession>A0ABS0IR47</accession>
<dbReference type="EMBL" id="JADSJP010000005">
    <property type="protein sequence ID" value="MBG2878467.1"/>
    <property type="molecule type" value="Genomic_DNA"/>
</dbReference>